<evidence type="ECO:0000256" key="3">
    <source>
        <dbReference type="ARBA" id="ARBA00022801"/>
    </source>
</evidence>
<dbReference type="InterPro" id="IPR028090">
    <property type="entry name" value="JAB_dom_prok"/>
</dbReference>
<gene>
    <name evidence="7" type="ORF">BW686_23870</name>
</gene>
<evidence type="ECO:0000256" key="4">
    <source>
        <dbReference type="ARBA" id="ARBA00022833"/>
    </source>
</evidence>
<dbReference type="GO" id="GO:0006508">
    <property type="term" value="P:proteolysis"/>
    <property type="evidence" value="ECO:0007669"/>
    <property type="project" value="UniProtKB-KW"/>
</dbReference>
<dbReference type="SUPFAM" id="SSF102712">
    <property type="entry name" value="JAB1/MPN domain"/>
    <property type="match status" value="1"/>
</dbReference>
<keyword evidence="1" id="KW-0645">Protease</keyword>
<dbReference type="EMBL" id="MTSA01000024">
    <property type="protein sequence ID" value="OUM04977.1"/>
    <property type="molecule type" value="Genomic_DNA"/>
</dbReference>
<dbReference type="AlphaFoldDB" id="A0A244EKH9"/>
<evidence type="ECO:0000256" key="1">
    <source>
        <dbReference type="ARBA" id="ARBA00022670"/>
    </source>
</evidence>
<comment type="caution">
    <text evidence="7">The sequence shown here is derived from an EMBL/GenBank/DDBJ whole genome shotgun (WGS) entry which is preliminary data.</text>
</comment>
<evidence type="ECO:0000313" key="8">
    <source>
        <dbReference type="Proteomes" id="UP000195128"/>
    </source>
</evidence>
<dbReference type="Pfam" id="PF14464">
    <property type="entry name" value="Prok-JAB"/>
    <property type="match status" value="1"/>
</dbReference>
<dbReference type="Gene3D" id="3.40.140.10">
    <property type="entry name" value="Cytidine Deaminase, domain 2"/>
    <property type="match status" value="1"/>
</dbReference>
<evidence type="ECO:0000256" key="5">
    <source>
        <dbReference type="ARBA" id="ARBA00023049"/>
    </source>
</evidence>
<dbReference type="Proteomes" id="UP000195128">
    <property type="component" value="Unassembled WGS sequence"/>
</dbReference>
<evidence type="ECO:0000313" key="7">
    <source>
        <dbReference type="EMBL" id="OUM04977.1"/>
    </source>
</evidence>
<dbReference type="GO" id="GO:0008237">
    <property type="term" value="F:metallopeptidase activity"/>
    <property type="evidence" value="ECO:0007669"/>
    <property type="project" value="UniProtKB-KW"/>
</dbReference>
<reference evidence="7 8" key="1">
    <citation type="submission" date="2017-01" db="EMBL/GenBank/DDBJ databases">
        <authorList>
            <person name="Mah S.A."/>
            <person name="Swanson W.J."/>
            <person name="Moy G.W."/>
            <person name="Vacquier V.D."/>
        </authorList>
    </citation>
    <scope>NUCLEOTIDE SEQUENCE [LARGE SCALE GENOMIC DNA]</scope>
    <source>
        <strain evidence="7">PDD-32b-74</strain>
    </source>
</reference>
<dbReference type="OrthoDB" id="5470925at2"/>
<keyword evidence="5" id="KW-0482">Metalloprotease</keyword>
<keyword evidence="2" id="KW-0479">Metal-binding</keyword>
<keyword evidence="4" id="KW-0862">Zinc</keyword>
<organism evidence="7 8">
    <name type="scientific">Pseudomonas syringae</name>
    <dbReference type="NCBI Taxonomy" id="317"/>
    <lineage>
        <taxon>Bacteria</taxon>
        <taxon>Pseudomonadati</taxon>
        <taxon>Pseudomonadota</taxon>
        <taxon>Gammaproteobacteria</taxon>
        <taxon>Pseudomonadales</taxon>
        <taxon>Pseudomonadaceae</taxon>
        <taxon>Pseudomonas</taxon>
    </lineage>
</organism>
<name>A0A244EKH9_PSESX</name>
<dbReference type="RefSeq" id="WP_084920090.1">
    <property type="nucleotide sequence ID" value="NZ_MTSA01000024.1"/>
</dbReference>
<feature type="domain" description="JAB" evidence="6">
    <location>
        <begin position="36"/>
        <end position="147"/>
    </location>
</feature>
<evidence type="ECO:0000259" key="6">
    <source>
        <dbReference type="Pfam" id="PF14464"/>
    </source>
</evidence>
<sequence>MTAIAWSWCWPEINSCLPVSQSVAHVFNQHRQGLWRSERGGQLFVDLSNPNGLIMTLATPPHPRDRAGRIWLELDGERCQREIESANAKGLRLVGYWHTHPQTVPVISPTDVTSFSKFARRYSNELPHPIAVIVGQSTEPSGIKAWSFRNGACLEATISDDKRR</sequence>
<dbReference type="GO" id="GO:0046872">
    <property type="term" value="F:metal ion binding"/>
    <property type="evidence" value="ECO:0007669"/>
    <property type="project" value="UniProtKB-KW"/>
</dbReference>
<proteinExistence type="predicted"/>
<keyword evidence="3" id="KW-0378">Hydrolase</keyword>
<accession>A0A244EKH9</accession>
<evidence type="ECO:0000256" key="2">
    <source>
        <dbReference type="ARBA" id="ARBA00022723"/>
    </source>
</evidence>
<protein>
    <recommendedName>
        <fullName evidence="6">JAB domain-containing protein</fullName>
    </recommendedName>
</protein>